<evidence type="ECO:0000313" key="4">
    <source>
        <dbReference type="EMBL" id="OAH16361.1"/>
    </source>
</evidence>
<organism evidence="4 5">
    <name type="scientific">Streptomyces jeddahensis</name>
    <dbReference type="NCBI Taxonomy" id="1716141"/>
    <lineage>
        <taxon>Bacteria</taxon>
        <taxon>Bacillati</taxon>
        <taxon>Actinomycetota</taxon>
        <taxon>Actinomycetes</taxon>
        <taxon>Kitasatosporales</taxon>
        <taxon>Streptomycetaceae</taxon>
        <taxon>Streptomyces</taxon>
    </lineage>
</organism>
<dbReference type="HAMAP" id="MF_00984">
    <property type="entry name" value="SSB"/>
    <property type="match status" value="1"/>
</dbReference>
<comment type="caution">
    <text evidence="4">The sequence shown here is derived from an EMBL/GenBank/DDBJ whole genome shotgun (WGS) entry which is preliminary data.</text>
</comment>
<dbReference type="RefSeq" id="WP_078066794.1">
    <property type="nucleotide sequence ID" value="NZ_LOHS01000019.1"/>
</dbReference>
<comment type="subunit">
    <text evidence="2">Homotetramer.</text>
</comment>
<dbReference type="Proteomes" id="UP000077381">
    <property type="component" value="Unassembled WGS sequence"/>
</dbReference>
<accession>A0A177HZU1</accession>
<dbReference type="GO" id="GO:0006260">
    <property type="term" value="P:DNA replication"/>
    <property type="evidence" value="ECO:0007669"/>
    <property type="project" value="InterPro"/>
</dbReference>
<dbReference type="Pfam" id="PF00436">
    <property type="entry name" value="SSB"/>
    <property type="match status" value="1"/>
</dbReference>
<dbReference type="Gene3D" id="2.40.50.140">
    <property type="entry name" value="Nucleic acid-binding proteins"/>
    <property type="match status" value="1"/>
</dbReference>
<dbReference type="STRING" id="1716141.STSP_02350"/>
<dbReference type="AlphaFoldDB" id="A0A177HZU1"/>
<evidence type="ECO:0000256" key="3">
    <source>
        <dbReference type="SAM" id="MobiDB-lite"/>
    </source>
</evidence>
<proteinExistence type="inferred from homology"/>
<dbReference type="EMBL" id="LOHS01000019">
    <property type="protein sequence ID" value="OAH16361.1"/>
    <property type="molecule type" value="Genomic_DNA"/>
</dbReference>
<comment type="caution">
    <text evidence="2">Lacks conserved residue(s) required for the propagation of feature annotation.</text>
</comment>
<name>A0A177HZU1_9ACTN</name>
<evidence type="ECO:0000256" key="1">
    <source>
        <dbReference type="ARBA" id="ARBA00023125"/>
    </source>
</evidence>
<dbReference type="InterPro" id="IPR000424">
    <property type="entry name" value="Primosome_PriB/ssb"/>
</dbReference>
<evidence type="ECO:0000313" key="5">
    <source>
        <dbReference type="Proteomes" id="UP000077381"/>
    </source>
</evidence>
<dbReference type="SUPFAM" id="SSF50249">
    <property type="entry name" value="Nucleic acid-binding proteins"/>
    <property type="match status" value="1"/>
</dbReference>
<dbReference type="OrthoDB" id="4427276at2"/>
<dbReference type="CDD" id="cd04496">
    <property type="entry name" value="SSB_OBF"/>
    <property type="match status" value="1"/>
</dbReference>
<dbReference type="PROSITE" id="PS50935">
    <property type="entry name" value="SSB"/>
    <property type="match status" value="1"/>
</dbReference>
<protein>
    <recommendedName>
        <fullName evidence="2">Single-stranded DNA-binding protein</fullName>
        <shortName evidence="2">SSB</shortName>
    </recommendedName>
</protein>
<dbReference type="GO" id="GO:0003697">
    <property type="term" value="F:single-stranded DNA binding"/>
    <property type="evidence" value="ECO:0007669"/>
    <property type="project" value="UniProtKB-UniRule"/>
</dbReference>
<keyword evidence="1 2" id="KW-0238">DNA-binding</keyword>
<dbReference type="InterPro" id="IPR012340">
    <property type="entry name" value="NA-bd_OB-fold"/>
</dbReference>
<reference evidence="4 5" key="1">
    <citation type="submission" date="2015-12" db="EMBL/GenBank/DDBJ databases">
        <title>Genome sequence of Streptomyces sp. G25.</title>
        <authorList>
            <person name="Poehlein A."/>
            <person name="Roettig A."/>
            <person name="Hiessl S."/>
            <person name="Hauschild P."/>
            <person name="Schauer J."/>
            <person name="Madkour M.H."/>
            <person name="Al-Ansari A.M."/>
            <person name="Almakishah N.H."/>
            <person name="Steinbuechel A."/>
            <person name="Daniel R."/>
        </authorList>
    </citation>
    <scope>NUCLEOTIDE SEQUENCE [LARGE SCALE GENOMIC DNA]</scope>
    <source>
        <strain evidence="5">G25(2015)</strain>
    </source>
</reference>
<gene>
    <name evidence="4" type="primary">ssb1</name>
    <name evidence="4" type="ORF">STSP_02350</name>
</gene>
<dbReference type="InterPro" id="IPR011344">
    <property type="entry name" value="ssDNA-bd"/>
</dbReference>
<keyword evidence="5" id="KW-1185">Reference proteome</keyword>
<evidence type="ECO:0000256" key="2">
    <source>
        <dbReference type="HAMAP-Rule" id="MF_00984"/>
    </source>
</evidence>
<dbReference type="PATRIC" id="fig|1716141.3.peg.251"/>
<sequence length="193" mass="20365">MNETMVTVVGNVATTPVERELPTGSVARFRLAVTARHRDRVKEAWVDGHTNFFTVCAWRSLAANVMASVNIGDPVIVQGRLKVRQEERGGQQWMSADIDALAIGHDMSRGTSAFRRAMKREAVQAAYGMAPGIQGASQGERSPAGGMEEPPPFGAGTGVPPAPAPAPASASEPEPEPVFEAGSQLAPQAAYVT</sequence>
<feature type="region of interest" description="Disordered" evidence="3">
    <location>
        <begin position="131"/>
        <end position="193"/>
    </location>
</feature>